<protein>
    <submittedName>
        <fullName evidence="1">Uncharacterized protein</fullName>
    </submittedName>
</protein>
<name>A0A2P2Q118_RHIMU</name>
<accession>A0A2P2Q118</accession>
<evidence type="ECO:0000313" key="1">
    <source>
        <dbReference type="EMBL" id="MBX60599.1"/>
    </source>
</evidence>
<dbReference type="EMBL" id="GGEC01080115">
    <property type="protein sequence ID" value="MBX60599.1"/>
    <property type="molecule type" value="Transcribed_RNA"/>
</dbReference>
<dbReference type="AlphaFoldDB" id="A0A2P2Q118"/>
<reference evidence="1" key="1">
    <citation type="submission" date="2018-02" db="EMBL/GenBank/DDBJ databases">
        <title>Rhizophora mucronata_Transcriptome.</title>
        <authorList>
            <person name="Meera S.P."/>
            <person name="Sreeshan A."/>
            <person name="Augustine A."/>
        </authorList>
    </citation>
    <scope>NUCLEOTIDE SEQUENCE</scope>
    <source>
        <tissue evidence="1">Leaf</tissue>
    </source>
</reference>
<organism evidence="1">
    <name type="scientific">Rhizophora mucronata</name>
    <name type="common">Asiatic mangrove</name>
    <dbReference type="NCBI Taxonomy" id="61149"/>
    <lineage>
        <taxon>Eukaryota</taxon>
        <taxon>Viridiplantae</taxon>
        <taxon>Streptophyta</taxon>
        <taxon>Embryophyta</taxon>
        <taxon>Tracheophyta</taxon>
        <taxon>Spermatophyta</taxon>
        <taxon>Magnoliopsida</taxon>
        <taxon>eudicotyledons</taxon>
        <taxon>Gunneridae</taxon>
        <taxon>Pentapetalae</taxon>
        <taxon>rosids</taxon>
        <taxon>fabids</taxon>
        <taxon>Malpighiales</taxon>
        <taxon>Rhizophoraceae</taxon>
        <taxon>Rhizophora</taxon>
    </lineage>
</organism>
<proteinExistence type="predicted"/>
<sequence>MTKFIDNMYVYTIRTLQSTTDLQELKKP</sequence>